<sequence>MNAITLTAEQRRIIGHAGPSLLVEAVAGAGKTTTLAQFAAHRHRQGLPAEAILVLVFTPAAEQVFRQRLREAQAPDGIAVSTYAALAARLLGQWREQGLIDGAARYLDSPQALRPQLFEAIEQAAEAPDADRDYNYDLTHLHAEIVMRQLARLKGTLALRRLEEEDDATLADELDLPRGLLAICRRHERLRRIEPGSFAFQAAHDLVPDALDVLEQFGDQIEPPRYGLIVADEWHDANAAHARLLRRLAGPQTCVVAAGDREQVVHGWHGADPRYMGEAHAELFPGTRQLPLTASFRCGPTLGACAAALTGRPFASSRPGDTPVLLERYDPAAAEACAQQVAARLRALAGGRAAVLADCAVLLHGPDQSIALENQLIRAGIPYAVEGFDSYFQRVEILMLRGLLLIVRKSGEARSLHKAAPVADVRAMVRALGLFAGLRHSEREMAQAERSVADDPDLILDFYRGWLREERDAAQAPPALLRWRRRLAAVCEFLRQQADDWSAGRMLAHAAAELQLADAARRLFVFERDARAVARSIDGFIAHAEATGLPLEGFLDALEAAQRESASLRKRRQRVTLATARDAKGKEWQHVLLPYLADGEFPDPREDGGEERRLFYVAMTRARGALYLYAPEGRPSRFLATLQLDRPPAPPAAAAPADRIYLRVPFAEKDEARRLGARWDGIQRQWWIPPSLARRSFARWLADGEAE</sequence>
<organism evidence="16 17">
    <name type="scientific">Pigmentiphaga soli</name>
    <dbReference type="NCBI Taxonomy" id="1007095"/>
    <lineage>
        <taxon>Bacteria</taxon>
        <taxon>Pseudomonadati</taxon>
        <taxon>Pseudomonadota</taxon>
        <taxon>Betaproteobacteria</taxon>
        <taxon>Burkholderiales</taxon>
        <taxon>Alcaligenaceae</taxon>
        <taxon>Pigmentiphaga</taxon>
    </lineage>
</organism>
<dbReference type="Gene3D" id="3.40.50.300">
    <property type="entry name" value="P-loop containing nucleotide triphosphate hydrolases"/>
    <property type="match status" value="2"/>
</dbReference>
<evidence type="ECO:0000256" key="4">
    <source>
        <dbReference type="ARBA" id="ARBA00022806"/>
    </source>
</evidence>
<dbReference type="Pfam" id="PF00580">
    <property type="entry name" value="UvrD-helicase"/>
    <property type="match status" value="1"/>
</dbReference>
<keyword evidence="13" id="KW-0175">Coiled coil</keyword>
<dbReference type="PROSITE" id="PS51198">
    <property type="entry name" value="UVRD_HELICASE_ATP_BIND"/>
    <property type="match status" value="1"/>
</dbReference>
<dbReference type="Gene3D" id="1.10.486.10">
    <property type="entry name" value="PCRA, domain 4"/>
    <property type="match status" value="1"/>
</dbReference>
<dbReference type="PROSITE" id="PS51217">
    <property type="entry name" value="UVRD_HELICASE_CTER"/>
    <property type="match status" value="1"/>
</dbReference>
<evidence type="ECO:0000256" key="10">
    <source>
        <dbReference type="ARBA" id="ARBA00034923"/>
    </source>
</evidence>
<evidence type="ECO:0000256" key="7">
    <source>
        <dbReference type="ARBA" id="ARBA00023235"/>
    </source>
</evidence>
<name>A0ABP8GYC9_9BURK</name>
<keyword evidence="5 12" id="KW-0067">ATP-binding</keyword>
<dbReference type="SUPFAM" id="SSF52540">
    <property type="entry name" value="P-loop containing nucleoside triphosphate hydrolases"/>
    <property type="match status" value="1"/>
</dbReference>
<evidence type="ECO:0000256" key="12">
    <source>
        <dbReference type="PROSITE-ProRule" id="PRU00560"/>
    </source>
</evidence>
<dbReference type="Pfam" id="PF13361">
    <property type="entry name" value="UvrD_C"/>
    <property type="match status" value="1"/>
</dbReference>
<dbReference type="InterPro" id="IPR027417">
    <property type="entry name" value="P-loop_NTPase"/>
</dbReference>
<dbReference type="EC" id="5.6.2.4" evidence="9"/>
<keyword evidence="17" id="KW-1185">Reference proteome</keyword>
<dbReference type="RefSeq" id="WP_345249034.1">
    <property type="nucleotide sequence ID" value="NZ_BAABFO010000008.1"/>
</dbReference>
<gene>
    <name evidence="16" type="ORF">GCM10023144_20770</name>
</gene>
<evidence type="ECO:0000256" key="11">
    <source>
        <dbReference type="ARBA" id="ARBA00048988"/>
    </source>
</evidence>
<dbReference type="Proteomes" id="UP001501671">
    <property type="component" value="Unassembled WGS sequence"/>
</dbReference>
<evidence type="ECO:0000313" key="17">
    <source>
        <dbReference type="Proteomes" id="UP001501671"/>
    </source>
</evidence>
<dbReference type="InterPro" id="IPR043764">
    <property type="entry name" value="DUF5710"/>
</dbReference>
<keyword evidence="6" id="KW-0238">DNA-binding</keyword>
<keyword evidence="2 12" id="KW-0547">Nucleotide-binding</keyword>
<evidence type="ECO:0000256" key="1">
    <source>
        <dbReference type="ARBA" id="ARBA00009922"/>
    </source>
</evidence>
<dbReference type="Pfam" id="PF18974">
    <property type="entry name" value="DUF5710"/>
    <property type="match status" value="1"/>
</dbReference>
<evidence type="ECO:0000256" key="3">
    <source>
        <dbReference type="ARBA" id="ARBA00022801"/>
    </source>
</evidence>
<dbReference type="InterPro" id="IPR014016">
    <property type="entry name" value="UvrD-like_ATP-bd"/>
</dbReference>
<dbReference type="Gene3D" id="1.10.10.160">
    <property type="match status" value="1"/>
</dbReference>
<comment type="similarity">
    <text evidence="1">Belongs to the helicase family. UvrD subfamily.</text>
</comment>
<evidence type="ECO:0000259" key="15">
    <source>
        <dbReference type="PROSITE" id="PS51217"/>
    </source>
</evidence>
<comment type="catalytic activity">
    <reaction evidence="8">
        <text>Couples ATP hydrolysis with the unwinding of duplex DNA by translocating in the 3'-5' direction.</text>
        <dbReference type="EC" id="5.6.2.4"/>
    </reaction>
</comment>
<evidence type="ECO:0000259" key="14">
    <source>
        <dbReference type="PROSITE" id="PS51198"/>
    </source>
</evidence>
<evidence type="ECO:0000256" key="13">
    <source>
        <dbReference type="SAM" id="Coils"/>
    </source>
</evidence>
<evidence type="ECO:0000256" key="2">
    <source>
        <dbReference type="ARBA" id="ARBA00022741"/>
    </source>
</evidence>
<dbReference type="PANTHER" id="PTHR11070:SF2">
    <property type="entry name" value="ATP-DEPENDENT DNA HELICASE SRS2"/>
    <property type="match status" value="1"/>
</dbReference>
<feature type="binding site" evidence="12">
    <location>
        <begin position="25"/>
        <end position="32"/>
    </location>
    <ligand>
        <name>ATP</name>
        <dbReference type="ChEBI" id="CHEBI:30616"/>
    </ligand>
</feature>
<evidence type="ECO:0000256" key="6">
    <source>
        <dbReference type="ARBA" id="ARBA00023125"/>
    </source>
</evidence>
<protein>
    <recommendedName>
        <fullName evidence="9">DNA 3'-5' helicase</fullName>
        <ecNumber evidence="9">5.6.2.4</ecNumber>
    </recommendedName>
    <alternativeName>
        <fullName evidence="10">DNA 3'-5' helicase II</fullName>
    </alternativeName>
</protein>
<dbReference type="InterPro" id="IPR000212">
    <property type="entry name" value="DNA_helicase_UvrD/REP"/>
</dbReference>
<comment type="caution">
    <text evidence="16">The sequence shown here is derived from an EMBL/GenBank/DDBJ whole genome shotgun (WGS) entry which is preliminary data.</text>
</comment>
<proteinExistence type="inferred from homology"/>
<keyword evidence="7" id="KW-0413">Isomerase</keyword>
<dbReference type="InterPro" id="IPR014017">
    <property type="entry name" value="DNA_helicase_UvrD-like_C"/>
</dbReference>
<evidence type="ECO:0000313" key="16">
    <source>
        <dbReference type="EMBL" id="GAA4331733.1"/>
    </source>
</evidence>
<keyword evidence="3 12" id="KW-0378">Hydrolase</keyword>
<evidence type="ECO:0000256" key="5">
    <source>
        <dbReference type="ARBA" id="ARBA00022840"/>
    </source>
</evidence>
<keyword evidence="4 12" id="KW-0347">Helicase</keyword>
<evidence type="ECO:0000256" key="8">
    <source>
        <dbReference type="ARBA" id="ARBA00034617"/>
    </source>
</evidence>
<comment type="catalytic activity">
    <reaction evidence="11">
        <text>ATP + H2O = ADP + phosphate + H(+)</text>
        <dbReference type="Rhea" id="RHEA:13065"/>
        <dbReference type="ChEBI" id="CHEBI:15377"/>
        <dbReference type="ChEBI" id="CHEBI:15378"/>
        <dbReference type="ChEBI" id="CHEBI:30616"/>
        <dbReference type="ChEBI" id="CHEBI:43474"/>
        <dbReference type="ChEBI" id="CHEBI:456216"/>
        <dbReference type="EC" id="5.6.2.4"/>
    </reaction>
</comment>
<evidence type="ECO:0000256" key="9">
    <source>
        <dbReference type="ARBA" id="ARBA00034808"/>
    </source>
</evidence>
<reference evidence="17" key="1">
    <citation type="journal article" date="2019" name="Int. J. Syst. Evol. Microbiol.">
        <title>The Global Catalogue of Microorganisms (GCM) 10K type strain sequencing project: providing services to taxonomists for standard genome sequencing and annotation.</title>
        <authorList>
            <consortium name="The Broad Institute Genomics Platform"/>
            <consortium name="The Broad Institute Genome Sequencing Center for Infectious Disease"/>
            <person name="Wu L."/>
            <person name="Ma J."/>
        </authorList>
    </citation>
    <scope>NUCLEOTIDE SEQUENCE [LARGE SCALE GENOMIC DNA]</scope>
    <source>
        <strain evidence="17">JCM 17666</strain>
    </source>
</reference>
<dbReference type="InterPro" id="IPR013986">
    <property type="entry name" value="DExx_box_DNA_helicase_dom_sf"/>
</dbReference>
<dbReference type="PANTHER" id="PTHR11070">
    <property type="entry name" value="UVRD / RECB / PCRA DNA HELICASE FAMILY MEMBER"/>
    <property type="match status" value="1"/>
</dbReference>
<feature type="domain" description="UvrD-like helicase C-terminal" evidence="15">
    <location>
        <begin position="293"/>
        <end position="585"/>
    </location>
</feature>
<dbReference type="EMBL" id="BAABFO010000008">
    <property type="protein sequence ID" value="GAA4331733.1"/>
    <property type="molecule type" value="Genomic_DNA"/>
</dbReference>
<feature type="coiled-coil region" evidence="13">
    <location>
        <begin position="551"/>
        <end position="578"/>
    </location>
</feature>
<accession>A0ABP8GYC9</accession>
<feature type="domain" description="UvrD-like helicase ATP-binding" evidence="14">
    <location>
        <begin position="4"/>
        <end position="299"/>
    </location>
</feature>